<feature type="compositionally biased region" description="Basic residues" evidence="1">
    <location>
        <begin position="177"/>
        <end position="188"/>
    </location>
</feature>
<evidence type="ECO:0000259" key="2">
    <source>
        <dbReference type="Pfam" id="PF05899"/>
    </source>
</evidence>
<dbReference type="EMBL" id="HBHK01010738">
    <property type="protein sequence ID" value="CAD9679899.1"/>
    <property type="molecule type" value="Transcribed_RNA"/>
</dbReference>
<accession>A0A7S2RT34</accession>
<evidence type="ECO:0000256" key="1">
    <source>
        <dbReference type="SAM" id="MobiDB-lite"/>
    </source>
</evidence>
<dbReference type="Gene3D" id="2.60.120.10">
    <property type="entry name" value="Jelly Rolls"/>
    <property type="match status" value="1"/>
</dbReference>
<gene>
    <name evidence="3" type="ORF">QSP1433_LOCUS6718</name>
</gene>
<feature type="region of interest" description="Disordered" evidence="1">
    <location>
        <begin position="159"/>
        <end position="188"/>
    </location>
</feature>
<dbReference type="AlphaFoldDB" id="A0A7S2RT34"/>
<dbReference type="CDD" id="cd02227">
    <property type="entry name" value="cupin_TM1112-like"/>
    <property type="match status" value="1"/>
</dbReference>
<dbReference type="InterPro" id="IPR008579">
    <property type="entry name" value="UGlyAH_Cupin_dom"/>
</dbReference>
<name>A0A7S2RT34_9STRA</name>
<dbReference type="InterPro" id="IPR014710">
    <property type="entry name" value="RmlC-like_jellyroll"/>
</dbReference>
<dbReference type="SUPFAM" id="SSF51182">
    <property type="entry name" value="RmlC-like cupins"/>
    <property type="match status" value="1"/>
</dbReference>
<protein>
    <recommendedName>
        <fullName evidence="2">(S)-ureidoglycine aminohydrolase cupin domain-containing protein</fullName>
    </recommendedName>
</protein>
<feature type="domain" description="(S)-ureidoglycine aminohydrolase cupin" evidence="2">
    <location>
        <begin position="40"/>
        <end position="101"/>
    </location>
</feature>
<organism evidence="3">
    <name type="scientific">Mucochytrium quahogii</name>
    <dbReference type="NCBI Taxonomy" id="96639"/>
    <lineage>
        <taxon>Eukaryota</taxon>
        <taxon>Sar</taxon>
        <taxon>Stramenopiles</taxon>
        <taxon>Bigyra</taxon>
        <taxon>Labyrinthulomycetes</taxon>
        <taxon>Thraustochytrida</taxon>
        <taxon>Thraustochytriidae</taxon>
        <taxon>Mucochytrium</taxon>
    </lineage>
</organism>
<evidence type="ECO:0000313" key="3">
    <source>
        <dbReference type="EMBL" id="CAD9679899.1"/>
    </source>
</evidence>
<dbReference type="Pfam" id="PF05899">
    <property type="entry name" value="Cupin_3"/>
    <property type="match status" value="1"/>
</dbReference>
<sequence length="188" mass="21190">MSEELVTLTKSTDVSDAFKKLASEWSVWDSDSHPQEPAGSGKFHFDYADNHQERVLIICGKATLTPDDGSDVITIEKGDKVVFHRGFKCIWHILEPVKKHYAYYDQDGNVTKPANISCDACGVDCWEDSYYFMGKGGSDDEDLCPGCFKKATAKYKKRFKSPEHQHHGEPIVPEPKQKKRKTAKASND</sequence>
<feature type="compositionally biased region" description="Basic and acidic residues" evidence="1">
    <location>
        <begin position="160"/>
        <end position="169"/>
    </location>
</feature>
<proteinExistence type="predicted"/>
<reference evidence="3" key="1">
    <citation type="submission" date="2021-01" db="EMBL/GenBank/DDBJ databases">
        <authorList>
            <person name="Corre E."/>
            <person name="Pelletier E."/>
            <person name="Niang G."/>
            <person name="Scheremetjew M."/>
            <person name="Finn R."/>
            <person name="Kale V."/>
            <person name="Holt S."/>
            <person name="Cochrane G."/>
            <person name="Meng A."/>
            <person name="Brown T."/>
            <person name="Cohen L."/>
        </authorList>
    </citation>
    <scope>NUCLEOTIDE SEQUENCE</scope>
    <source>
        <strain evidence="3">NY070348D</strain>
    </source>
</reference>
<dbReference type="InterPro" id="IPR011051">
    <property type="entry name" value="RmlC_Cupin_sf"/>
</dbReference>